<reference evidence="1 2" key="1">
    <citation type="submission" date="2021-06" db="EMBL/GenBank/DDBJ databases">
        <authorList>
            <person name="Kallberg Y."/>
            <person name="Tangrot J."/>
            <person name="Rosling A."/>
        </authorList>
    </citation>
    <scope>NUCLEOTIDE SEQUENCE [LARGE SCALE GENOMIC DNA]</scope>
    <source>
        <strain evidence="1 2">120-4 pot B 10/14</strain>
    </source>
</reference>
<gene>
    <name evidence="1" type="ORF">GMARGA_LOCUS39562</name>
</gene>
<protein>
    <submittedName>
        <fullName evidence="1">1167_t:CDS:1</fullName>
    </submittedName>
</protein>
<accession>A0ABN7X6A8</accession>
<proteinExistence type="predicted"/>
<comment type="caution">
    <text evidence="1">The sequence shown here is derived from an EMBL/GenBank/DDBJ whole genome shotgun (WGS) entry which is preliminary data.</text>
</comment>
<evidence type="ECO:0000313" key="1">
    <source>
        <dbReference type="EMBL" id="CAG8849165.1"/>
    </source>
</evidence>
<feature type="non-terminal residue" evidence="1">
    <location>
        <position position="1"/>
    </location>
</feature>
<sequence length="79" mass="8932">DNFIVRKGIVFEKIEVDEDEGALEGNENERTVLEENEVIVLEDSKEENKKISEVPANGAPTAYEEIKIYTSQSTTSDQR</sequence>
<name>A0ABN7X6A8_GIGMA</name>
<organism evidence="1 2">
    <name type="scientific">Gigaspora margarita</name>
    <dbReference type="NCBI Taxonomy" id="4874"/>
    <lineage>
        <taxon>Eukaryota</taxon>
        <taxon>Fungi</taxon>
        <taxon>Fungi incertae sedis</taxon>
        <taxon>Mucoromycota</taxon>
        <taxon>Glomeromycotina</taxon>
        <taxon>Glomeromycetes</taxon>
        <taxon>Diversisporales</taxon>
        <taxon>Gigasporaceae</taxon>
        <taxon>Gigaspora</taxon>
    </lineage>
</organism>
<keyword evidence="2" id="KW-1185">Reference proteome</keyword>
<evidence type="ECO:0000313" key="2">
    <source>
        <dbReference type="Proteomes" id="UP000789901"/>
    </source>
</evidence>
<dbReference type="Proteomes" id="UP000789901">
    <property type="component" value="Unassembled WGS sequence"/>
</dbReference>
<dbReference type="EMBL" id="CAJVQB010095066">
    <property type="protein sequence ID" value="CAG8849165.1"/>
    <property type="molecule type" value="Genomic_DNA"/>
</dbReference>